<dbReference type="AlphaFoldDB" id="A0A1L8CXX2"/>
<dbReference type="STRING" id="870242.cpu_22190"/>
<organism evidence="1 2">
    <name type="scientific">Carboxydothermus pertinax</name>
    <dbReference type="NCBI Taxonomy" id="870242"/>
    <lineage>
        <taxon>Bacteria</taxon>
        <taxon>Bacillati</taxon>
        <taxon>Bacillota</taxon>
        <taxon>Clostridia</taxon>
        <taxon>Thermoanaerobacterales</taxon>
        <taxon>Thermoanaerobacteraceae</taxon>
        <taxon>Carboxydothermus</taxon>
    </lineage>
</organism>
<dbReference type="RefSeq" id="WP_268761787.1">
    <property type="nucleotide sequence ID" value="NZ_BDJK01000055.1"/>
</dbReference>
<accession>A0A1L8CXX2</accession>
<proteinExistence type="predicted"/>
<evidence type="ECO:0000313" key="1">
    <source>
        <dbReference type="EMBL" id="GAV23709.1"/>
    </source>
</evidence>
<protein>
    <submittedName>
        <fullName evidence="1">Uncharacterized protein</fullName>
    </submittedName>
</protein>
<dbReference type="Proteomes" id="UP000187485">
    <property type="component" value="Unassembled WGS sequence"/>
</dbReference>
<reference evidence="2" key="1">
    <citation type="submission" date="2016-12" db="EMBL/GenBank/DDBJ databases">
        <title>Draft Genome Sequences od Carboxydothermus pertinax and islandicus, Hydrogenogenic Carboxydotrophic Bacteria.</title>
        <authorList>
            <person name="Fukuyama Y."/>
            <person name="Ohmae K."/>
            <person name="Yoneda Y."/>
            <person name="Yoshida T."/>
            <person name="Sako Y."/>
        </authorList>
    </citation>
    <scope>NUCLEOTIDE SEQUENCE [LARGE SCALE GENOMIC DNA]</scope>
    <source>
        <strain evidence="2">Ug1</strain>
    </source>
</reference>
<dbReference type="EMBL" id="BDJK01000055">
    <property type="protein sequence ID" value="GAV23709.1"/>
    <property type="molecule type" value="Genomic_DNA"/>
</dbReference>
<keyword evidence="2" id="KW-1185">Reference proteome</keyword>
<gene>
    <name evidence="1" type="ORF">cpu_22190</name>
</gene>
<evidence type="ECO:0000313" key="2">
    <source>
        <dbReference type="Proteomes" id="UP000187485"/>
    </source>
</evidence>
<name>A0A1L8CXX2_9THEO</name>
<sequence length="43" mass="5342">MKKERKKFNLYQDVYLQDDEVFNDIYKKKENKGSSLKEKRQTK</sequence>
<comment type="caution">
    <text evidence="1">The sequence shown here is derived from an EMBL/GenBank/DDBJ whole genome shotgun (WGS) entry which is preliminary data.</text>
</comment>